<dbReference type="GO" id="GO:0005829">
    <property type="term" value="C:cytosol"/>
    <property type="evidence" value="ECO:0007669"/>
    <property type="project" value="TreeGrafter"/>
</dbReference>
<dbReference type="NCBIfam" id="TIGR01534">
    <property type="entry name" value="GAPDH-I"/>
    <property type="match status" value="1"/>
</dbReference>
<protein>
    <recommendedName>
        <fullName evidence="6">Glyceraldehyde-3-phosphate dehydrogenase</fullName>
        <ecNumber evidence="6">1.2.1.-</ecNumber>
    </recommendedName>
</protein>
<dbReference type="Pfam" id="PF02800">
    <property type="entry name" value="Gp_dh_C"/>
    <property type="match status" value="1"/>
</dbReference>
<evidence type="ECO:0000256" key="4">
    <source>
        <dbReference type="ARBA" id="ARBA00023152"/>
    </source>
</evidence>
<dbReference type="InterPro" id="IPR036291">
    <property type="entry name" value="NAD(P)-bd_dom_sf"/>
</dbReference>
<dbReference type="GO" id="GO:0050661">
    <property type="term" value="F:NADP binding"/>
    <property type="evidence" value="ECO:0007669"/>
    <property type="project" value="InterPro"/>
</dbReference>
<dbReference type="InterPro" id="IPR020829">
    <property type="entry name" value="GlycerAld_3-P_DH_cat"/>
</dbReference>
<evidence type="ECO:0000256" key="2">
    <source>
        <dbReference type="ARBA" id="ARBA00023002"/>
    </source>
</evidence>
<keyword evidence="2 6" id="KW-0560">Oxidoreductase</keyword>
<dbReference type="PANTHER" id="PTHR10836">
    <property type="entry name" value="GLYCERALDEHYDE 3-PHOSPHATE DEHYDROGENASE"/>
    <property type="match status" value="1"/>
</dbReference>
<dbReference type="GeneID" id="111437037"/>
<dbReference type="EC" id="1.2.1.-" evidence="6"/>
<keyword evidence="4" id="KW-0324">Glycolysis</keyword>
<dbReference type="FunFam" id="3.40.50.720:FF:000020">
    <property type="entry name" value="Glyceraldehyde-3-phosphate dehydrogenase"/>
    <property type="match status" value="1"/>
</dbReference>
<dbReference type="GO" id="GO:0051287">
    <property type="term" value="F:NAD binding"/>
    <property type="evidence" value="ECO:0007669"/>
    <property type="project" value="InterPro"/>
</dbReference>
<dbReference type="InterPro" id="IPR020830">
    <property type="entry name" value="GlycerAld_3-P_DH_AS"/>
</dbReference>
<dbReference type="Pfam" id="PF00044">
    <property type="entry name" value="Gp_dh_N"/>
    <property type="match status" value="1"/>
</dbReference>
<feature type="domain" description="Glyceraldehyde 3-phosphate dehydrogenase NAD(P) binding" evidence="7">
    <location>
        <begin position="81"/>
        <end position="230"/>
    </location>
</feature>
<organism evidence="8 9">
    <name type="scientific">Cucurbita moschata</name>
    <name type="common">Winter crookneck squash</name>
    <name type="synonym">Cucurbita pepo var. moschata</name>
    <dbReference type="NCBI Taxonomy" id="3662"/>
    <lineage>
        <taxon>Eukaryota</taxon>
        <taxon>Viridiplantae</taxon>
        <taxon>Streptophyta</taxon>
        <taxon>Embryophyta</taxon>
        <taxon>Tracheophyta</taxon>
        <taxon>Spermatophyta</taxon>
        <taxon>Magnoliopsida</taxon>
        <taxon>eudicotyledons</taxon>
        <taxon>Gunneridae</taxon>
        <taxon>Pentapetalae</taxon>
        <taxon>rosids</taxon>
        <taxon>fabids</taxon>
        <taxon>Cucurbitales</taxon>
        <taxon>Cucurbitaceae</taxon>
        <taxon>Cucurbiteae</taxon>
        <taxon>Cucurbita</taxon>
    </lineage>
</organism>
<evidence type="ECO:0000256" key="5">
    <source>
        <dbReference type="RuleBase" id="RU000397"/>
    </source>
</evidence>
<dbReference type="SMART" id="SM00846">
    <property type="entry name" value="Gp_dh_N"/>
    <property type="match status" value="1"/>
</dbReference>
<dbReference type="Proteomes" id="UP000504609">
    <property type="component" value="Unplaced"/>
</dbReference>
<reference evidence="9" key="1">
    <citation type="submission" date="2025-08" db="UniProtKB">
        <authorList>
            <consortium name="RefSeq"/>
        </authorList>
    </citation>
    <scope>IDENTIFICATION</scope>
    <source>
        <tissue evidence="9">Young leaves</tissue>
    </source>
</reference>
<evidence type="ECO:0000259" key="7">
    <source>
        <dbReference type="SMART" id="SM00846"/>
    </source>
</evidence>
<gene>
    <name evidence="9" type="primary">LOC111437037</name>
</gene>
<dbReference type="SUPFAM" id="SSF55347">
    <property type="entry name" value="Glyceraldehyde-3-phosphate dehydrogenase-like, C-terminal domain"/>
    <property type="match status" value="1"/>
</dbReference>
<keyword evidence="8" id="KW-1185">Reference proteome</keyword>
<dbReference type="GO" id="GO:0006096">
    <property type="term" value="P:glycolytic process"/>
    <property type="evidence" value="ECO:0007669"/>
    <property type="project" value="UniProtKB-KW"/>
</dbReference>
<dbReference type="PROSITE" id="PS00071">
    <property type="entry name" value="GAPDH"/>
    <property type="match status" value="1"/>
</dbReference>
<dbReference type="PRINTS" id="PR00078">
    <property type="entry name" value="G3PDHDRGNASE"/>
</dbReference>
<evidence type="ECO:0000256" key="1">
    <source>
        <dbReference type="ARBA" id="ARBA00007406"/>
    </source>
</evidence>
<evidence type="ECO:0000256" key="6">
    <source>
        <dbReference type="RuleBase" id="RU361160"/>
    </source>
</evidence>
<dbReference type="CDD" id="cd05214">
    <property type="entry name" value="GAPDH_I_N"/>
    <property type="match status" value="1"/>
</dbReference>
<keyword evidence="3" id="KW-0520">NAD</keyword>
<dbReference type="InterPro" id="IPR020828">
    <property type="entry name" value="GlycerAld_3-P_DH_NAD(P)-bd"/>
</dbReference>
<accession>A0A6J1ER38</accession>
<dbReference type="CDD" id="cd18126">
    <property type="entry name" value="GAPDH_I_C"/>
    <property type="match status" value="1"/>
</dbReference>
<evidence type="ECO:0000313" key="9">
    <source>
        <dbReference type="RefSeq" id="XP_022930632.1"/>
    </source>
</evidence>
<dbReference type="InterPro" id="IPR006424">
    <property type="entry name" value="Glyceraldehyde-3-P_DH_1"/>
</dbReference>
<dbReference type="KEGG" id="cmos:111437037"/>
<dbReference type="FunFam" id="3.30.360.10:FF:000001">
    <property type="entry name" value="Glyceraldehyde-3-phosphate dehydrogenase"/>
    <property type="match status" value="1"/>
</dbReference>
<dbReference type="PANTHER" id="PTHR10836:SF137">
    <property type="entry name" value="GLYCERALDEHYDE-3-PHOSPHATE DEHYDROGENASE"/>
    <property type="match status" value="1"/>
</dbReference>
<dbReference type="InterPro" id="IPR020831">
    <property type="entry name" value="GlycerAld/Erythrose_P_DH"/>
</dbReference>
<sequence>MPPTSLASMAVPSLPLSSADHPTASCVNLSSSKFQSSIFVAHVSSGSSSFQLRTPHNIQPIKATATEIPPAVCKSSSGGKTKIGINGFGRIGRLVLRIATLRDDIDVVAVNDPFVDAKYMAYMFKFDSTHGNFNGTINVVDDSTLEINGKQIKVSSKRDPAEIPWGQFGVEFVVESSGIFTTTNKASAHLKGGARKVVISAPSADAPMFVVGVNEMTYKPDMDIVSNASCTTNCLAPIAKVVHEVFGIAEGLMTTVHATTATQKTVDGPSMKDWRGGRGASQNIIPSSTGAAKAVGKVLPELNGKLTGMAFRVPTPNVSVVDLTCRLERSASYEDVKAAIKYASEGPLKGIIGYTDEDVVSNDFVGDSRSSIFDAKAGIGLSHSFMKLISWYDNEWGYSNRVLDLIEHMALVAANA</sequence>
<evidence type="ECO:0000313" key="8">
    <source>
        <dbReference type="Proteomes" id="UP000504609"/>
    </source>
</evidence>
<comment type="similarity">
    <text evidence="1 5">Belongs to the glyceraldehyde-3-phosphate dehydrogenase family.</text>
</comment>
<dbReference type="SUPFAM" id="SSF51735">
    <property type="entry name" value="NAD(P)-binding Rossmann-fold domains"/>
    <property type="match status" value="1"/>
</dbReference>
<dbReference type="Gene3D" id="3.30.360.10">
    <property type="entry name" value="Dihydrodipicolinate Reductase, domain 2"/>
    <property type="match status" value="1"/>
</dbReference>
<dbReference type="GO" id="GO:0004365">
    <property type="term" value="F:glyceraldehyde-3-phosphate dehydrogenase (NAD+) (phosphorylating) activity"/>
    <property type="evidence" value="ECO:0007669"/>
    <property type="project" value="TreeGrafter"/>
</dbReference>
<dbReference type="GO" id="GO:0006006">
    <property type="term" value="P:glucose metabolic process"/>
    <property type="evidence" value="ECO:0007669"/>
    <property type="project" value="InterPro"/>
</dbReference>
<proteinExistence type="inferred from homology"/>
<dbReference type="Gene3D" id="3.40.50.720">
    <property type="entry name" value="NAD(P)-binding Rossmann-like Domain"/>
    <property type="match status" value="1"/>
</dbReference>
<name>A0A6J1ER38_CUCMO</name>
<dbReference type="AlphaFoldDB" id="A0A6J1ER38"/>
<evidence type="ECO:0000256" key="3">
    <source>
        <dbReference type="ARBA" id="ARBA00023027"/>
    </source>
</evidence>
<dbReference type="RefSeq" id="XP_022930632.1">
    <property type="nucleotide sequence ID" value="XM_023074864.1"/>
</dbReference>